<feature type="transmembrane region" description="Helical" evidence="11">
    <location>
        <begin position="22"/>
        <end position="40"/>
    </location>
</feature>
<keyword evidence="14" id="KW-1185">Reference proteome</keyword>
<name>A0A267H1B0_9PLAT</name>
<feature type="transmembrane region" description="Helical" evidence="11">
    <location>
        <begin position="715"/>
        <end position="736"/>
    </location>
</feature>
<dbReference type="Proteomes" id="UP000215902">
    <property type="component" value="Unassembled WGS sequence"/>
</dbReference>
<dbReference type="EMBL" id="NIVC01000064">
    <property type="protein sequence ID" value="PAA92080.1"/>
    <property type="molecule type" value="Genomic_DNA"/>
</dbReference>
<comment type="subcellular location">
    <subcellularLocation>
        <location evidence="1">Membrane</location>
        <topology evidence="1">Multi-pass membrane protein</topology>
    </subcellularLocation>
</comment>
<evidence type="ECO:0000256" key="10">
    <source>
        <dbReference type="ARBA" id="ARBA00023303"/>
    </source>
</evidence>
<evidence type="ECO:0000256" key="11">
    <source>
        <dbReference type="SAM" id="Phobius"/>
    </source>
</evidence>
<reference evidence="13 14" key="1">
    <citation type="submission" date="2017-06" db="EMBL/GenBank/DDBJ databases">
        <title>A platform for efficient transgenesis in Macrostomum lignano, a flatworm model organism for stem cell research.</title>
        <authorList>
            <person name="Berezikov E."/>
        </authorList>
    </citation>
    <scope>NUCLEOTIDE SEQUENCE [LARGE SCALE GENOMIC DNA]</scope>
    <source>
        <strain evidence="13">DV1</strain>
        <tissue evidence="13">Whole organism</tissue>
    </source>
</reference>
<keyword evidence="9" id="KW-1071">Ligand-gated ion channel</keyword>
<organism evidence="13 14">
    <name type="scientific">Macrostomum lignano</name>
    <dbReference type="NCBI Taxonomy" id="282301"/>
    <lineage>
        <taxon>Eukaryota</taxon>
        <taxon>Metazoa</taxon>
        <taxon>Spiralia</taxon>
        <taxon>Lophotrochozoa</taxon>
        <taxon>Platyhelminthes</taxon>
        <taxon>Rhabditophora</taxon>
        <taxon>Macrostomorpha</taxon>
        <taxon>Macrostomida</taxon>
        <taxon>Macrostomidae</taxon>
        <taxon>Macrostomum</taxon>
    </lineage>
</organism>
<evidence type="ECO:0000256" key="1">
    <source>
        <dbReference type="ARBA" id="ARBA00004141"/>
    </source>
</evidence>
<evidence type="ECO:0000256" key="5">
    <source>
        <dbReference type="ARBA" id="ARBA00023065"/>
    </source>
</evidence>
<feature type="transmembrane region" description="Helical" evidence="11">
    <location>
        <begin position="60"/>
        <end position="80"/>
    </location>
</feature>
<dbReference type="Gene3D" id="3.40.190.10">
    <property type="entry name" value="Periplasmic binding protein-like II"/>
    <property type="match status" value="1"/>
</dbReference>
<keyword evidence="3 11" id="KW-0812">Transmembrane</keyword>
<keyword evidence="2" id="KW-0813">Transport</keyword>
<dbReference type="AlphaFoldDB" id="A0A267H1B0"/>
<evidence type="ECO:0000256" key="8">
    <source>
        <dbReference type="ARBA" id="ARBA00023180"/>
    </source>
</evidence>
<accession>A0A267H1B0</accession>
<dbReference type="PANTHER" id="PTHR18966">
    <property type="entry name" value="IONOTROPIC GLUTAMATE RECEPTOR"/>
    <property type="match status" value="1"/>
</dbReference>
<keyword evidence="8" id="KW-0325">Glycoprotein</keyword>
<proteinExistence type="predicted"/>
<dbReference type="GO" id="GO:0016020">
    <property type="term" value="C:membrane"/>
    <property type="evidence" value="ECO:0007669"/>
    <property type="project" value="UniProtKB-SubCell"/>
</dbReference>
<feature type="transmembrane region" description="Helical" evidence="11">
    <location>
        <begin position="529"/>
        <end position="553"/>
    </location>
</feature>
<dbReference type="InterPro" id="IPR015683">
    <property type="entry name" value="Ionotropic_Glu_rcpt"/>
</dbReference>
<gene>
    <name evidence="13" type="ORF">BOX15_Mlig005955g1</name>
</gene>
<evidence type="ECO:0000256" key="9">
    <source>
        <dbReference type="ARBA" id="ARBA00023286"/>
    </source>
</evidence>
<dbReference type="InterPro" id="IPR001320">
    <property type="entry name" value="Iontro_rcpt_C"/>
</dbReference>
<evidence type="ECO:0000256" key="6">
    <source>
        <dbReference type="ARBA" id="ARBA00023136"/>
    </source>
</evidence>
<evidence type="ECO:0000313" key="14">
    <source>
        <dbReference type="Proteomes" id="UP000215902"/>
    </source>
</evidence>
<evidence type="ECO:0000259" key="12">
    <source>
        <dbReference type="Pfam" id="PF00060"/>
    </source>
</evidence>
<evidence type="ECO:0000256" key="2">
    <source>
        <dbReference type="ARBA" id="ARBA00022448"/>
    </source>
</evidence>
<evidence type="ECO:0000256" key="7">
    <source>
        <dbReference type="ARBA" id="ARBA00023170"/>
    </source>
</evidence>
<dbReference type="SUPFAM" id="SSF53850">
    <property type="entry name" value="Periplasmic binding protein-like II"/>
    <property type="match status" value="1"/>
</dbReference>
<dbReference type="Gene3D" id="1.10.287.70">
    <property type="match status" value="1"/>
</dbReference>
<protein>
    <recommendedName>
        <fullName evidence="12">Ionotropic glutamate receptor C-terminal domain-containing protein</fullName>
    </recommendedName>
</protein>
<dbReference type="STRING" id="282301.A0A267H1B0"/>
<dbReference type="Pfam" id="PF00060">
    <property type="entry name" value="Lig_chan"/>
    <property type="match status" value="1"/>
</dbReference>
<feature type="transmembrane region" description="Helical" evidence="11">
    <location>
        <begin position="457"/>
        <end position="479"/>
    </location>
</feature>
<evidence type="ECO:0000313" key="13">
    <source>
        <dbReference type="EMBL" id="PAA92080.1"/>
    </source>
</evidence>
<keyword evidence="6 11" id="KW-0472">Membrane</keyword>
<keyword evidence="7" id="KW-0675">Receptor</keyword>
<sequence length="857" mass="97901">EDYDVFSAVKSLETQRNLYRTLFPYVLTTGISLNFTYLPIRGLFEDASHAETVQQNLTMVGAAAVLSDYYISLAIASYSMEIPYFIIKKNVFSFPPGTPNIFEIQIDNYHLSEALYSVSLVYKRTSLVAVSDGTPASSQFLVNFDRRVFSVHTIRANSSDEQIYNLFARYNPNTLSSGMGWIMLFDEPNLPLMERALTQASRVGIFVSSQYFFLPSLFDSERYLTKFYRSEVEFYAFRLSDHNKYSQSEMLQPFLLDCMNHFLKSFSRWSRSATSATLTETIATETSIVFPLTGPFTYNESTHVRSKVQIDVFRSNRSKPESDIFSLTGKWINDGTSLSPYRPEYNGAGAISRSLIVFAAYETEPYFYSYNSATKTARGLCIEIVEAMRLHLGFEYKLIPVKSQNEVFEMVKNGSADVSLNFLSPTFDRVDHVDLSVDMVQEGIQMLRRKVVHSTDFLHVFHPFSFYVWVSIVIAIVLLSATLYACDKISPNTENQRMYSPYESFFLVLSSFLMSKVETEPKKLSSRLFTLLLWFSTLLYMTTYLSNLVAFLIKPEGHVFFASVGDLADSKGYKWGYIRDSLVDTEVQTYWPKVHARAVREWPDEMYLNSTEEAVAKVLADPNFILIASADTLSYVKNKDCKLTVMGNIANSHFLTWFYRKGFRFEAELTNQLKTRKDVEFAQLRSKYFDLNRCYSGQTDIENKVPLGFEYLCGLFVLLGIGIVLGFLQLLSRWVIHQLRERRRIKNAKNVRFKLGHAYLAEVLVAKPDGVYIRISGDNEVRFMNNSYLHHCGEEEAGDLCNSHLKGKLIQVRYLGKCSINKNAKIFVRQSGGDIAIVDANRTIGSICNSDNEDTSA</sequence>
<comment type="caution">
    <text evidence="13">The sequence shown here is derived from an EMBL/GenBank/DDBJ whole genome shotgun (WGS) entry which is preliminary data.</text>
</comment>
<feature type="domain" description="Ionotropic glutamate receptor C-terminal" evidence="12">
    <location>
        <begin position="467"/>
        <end position="723"/>
    </location>
</feature>
<keyword evidence="10" id="KW-0407">Ion channel</keyword>
<keyword evidence="5" id="KW-0406">Ion transport</keyword>
<evidence type="ECO:0000256" key="3">
    <source>
        <dbReference type="ARBA" id="ARBA00022692"/>
    </source>
</evidence>
<feature type="non-terminal residue" evidence="13">
    <location>
        <position position="1"/>
    </location>
</feature>
<keyword evidence="4 11" id="KW-1133">Transmembrane helix</keyword>
<dbReference type="GO" id="GO:0015276">
    <property type="term" value="F:ligand-gated monoatomic ion channel activity"/>
    <property type="evidence" value="ECO:0007669"/>
    <property type="project" value="InterPro"/>
</dbReference>
<evidence type="ECO:0000256" key="4">
    <source>
        <dbReference type="ARBA" id="ARBA00022989"/>
    </source>
</evidence>